<name>A0A565CLR1_9BRAS</name>
<keyword evidence="1 2" id="KW-0732">Signal</keyword>
<dbReference type="PANTHER" id="PTHR31181">
    <property type="entry name" value="EGG CELL-SECRETED PROTEIN 1.4"/>
    <property type="match status" value="1"/>
</dbReference>
<feature type="domain" description="Prolamin-like" evidence="3">
    <location>
        <begin position="37"/>
        <end position="90"/>
    </location>
</feature>
<dbReference type="Pfam" id="PF05617">
    <property type="entry name" value="Prolamin_like"/>
    <property type="match status" value="1"/>
</dbReference>
<evidence type="ECO:0000256" key="1">
    <source>
        <dbReference type="ARBA" id="ARBA00022729"/>
    </source>
</evidence>
<dbReference type="InterPro" id="IPR008502">
    <property type="entry name" value="Prolamin-like"/>
</dbReference>
<feature type="signal peptide" evidence="2">
    <location>
        <begin position="1"/>
        <end position="27"/>
    </location>
</feature>
<organism evidence="4 5">
    <name type="scientific">Arabis nemorensis</name>
    <dbReference type="NCBI Taxonomy" id="586526"/>
    <lineage>
        <taxon>Eukaryota</taxon>
        <taxon>Viridiplantae</taxon>
        <taxon>Streptophyta</taxon>
        <taxon>Embryophyta</taxon>
        <taxon>Tracheophyta</taxon>
        <taxon>Spermatophyta</taxon>
        <taxon>Magnoliopsida</taxon>
        <taxon>eudicotyledons</taxon>
        <taxon>Gunneridae</taxon>
        <taxon>Pentapetalae</taxon>
        <taxon>rosids</taxon>
        <taxon>malvids</taxon>
        <taxon>Brassicales</taxon>
        <taxon>Brassicaceae</taxon>
        <taxon>Arabideae</taxon>
        <taxon>Arabis</taxon>
    </lineage>
</organism>
<keyword evidence="5" id="KW-1185">Reference proteome</keyword>
<accession>A0A565CLR1</accession>
<comment type="caution">
    <text evidence="4">The sequence shown here is derived from an EMBL/GenBank/DDBJ whole genome shotgun (WGS) entry which is preliminary data.</text>
</comment>
<evidence type="ECO:0000256" key="2">
    <source>
        <dbReference type="SAM" id="SignalP"/>
    </source>
</evidence>
<dbReference type="OrthoDB" id="1024628at2759"/>
<sequence length="106" mass="11572">MERKLIKVLFLFICVIMALVCRHRSEAQETKVSPNDNCLRSILSVKGCFNAVKAAFGGDIKGLTKDCCHVVNGLAEGCFPVVFPGTPFTRLLVKAVCTEAYGKGNY</sequence>
<proteinExistence type="predicted"/>
<dbReference type="Proteomes" id="UP000489600">
    <property type="component" value="Unassembled WGS sequence"/>
</dbReference>
<gene>
    <name evidence="4" type="ORF">ANE_LOCUS24981</name>
</gene>
<dbReference type="PANTHER" id="PTHR31181:SF64">
    <property type="entry name" value="ECA1 GAMETOGENESIS FAMILY PROTEIN-RELATED"/>
    <property type="match status" value="1"/>
</dbReference>
<evidence type="ECO:0000313" key="5">
    <source>
        <dbReference type="Proteomes" id="UP000489600"/>
    </source>
</evidence>
<dbReference type="GO" id="GO:0009567">
    <property type="term" value="P:double fertilization forming a zygote and endosperm"/>
    <property type="evidence" value="ECO:0007669"/>
    <property type="project" value="TreeGrafter"/>
</dbReference>
<dbReference type="GO" id="GO:0031982">
    <property type="term" value="C:vesicle"/>
    <property type="evidence" value="ECO:0007669"/>
    <property type="project" value="TreeGrafter"/>
</dbReference>
<feature type="chain" id="PRO_5022148652" description="Prolamin-like domain-containing protein" evidence="2">
    <location>
        <begin position="28"/>
        <end position="106"/>
    </location>
</feature>
<evidence type="ECO:0000259" key="3">
    <source>
        <dbReference type="Pfam" id="PF05617"/>
    </source>
</evidence>
<dbReference type="GO" id="GO:0080155">
    <property type="term" value="P:regulation of double fertilization forming a zygote and endosperm"/>
    <property type="evidence" value="ECO:0007669"/>
    <property type="project" value="TreeGrafter"/>
</dbReference>
<evidence type="ECO:0000313" key="4">
    <source>
        <dbReference type="EMBL" id="VVB14537.1"/>
    </source>
</evidence>
<dbReference type="AlphaFoldDB" id="A0A565CLR1"/>
<reference evidence="4" key="1">
    <citation type="submission" date="2019-07" db="EMBL/GenBank/DDBJ databases">
        <authorList>
            <person name="Dittberner H."/>
        </authorList>
    </citation>
    <scope>NUCLEOTIDE SEQUENCE [LARGE SCALE GENOMIC DNA]</scope>
</reference>
<protein>
    <recommendedName>
        <fullName evidence="3">Prolamin-like domain-containing protein</fullName>
    </recommendedName>
</protein>
<dbReference type="EMBL" id="CABITT030000008">
    <property type="protein sequence ID" value="VVB14537.1"/>
    <property type="molecule type" value="Genomic_DNA"/>
</dbReference>
<dbReference type="GO" id="GO:2000008">
    <property type="term" value="P:regulation of protein localization to cell surface"/>
    <property type="evidence" value="ECO:0007669"/>
    <property type="project" value="TreeGrafter"/>
</dbReference>
<dbReference type="GO" id="GO:0005576">
    <property type="term" value="C:extracellular region"/>
    <property type="evidence" value="ECO:0007669"/>
    <property type="project" value="TreeGrafter"/>
</dbReference>